<keyword evidence="2" id="KW-0418">Kinase</keyword>
<dbReference type="GO" id="GO:0046403">
    <property type="term" value="F:polynucleotide 3'-phosphatase activity"/>
    <property type="evidence" value="ECO:0007669"/>
    <property type="project" value="TreeGrafter"/>
</dbReference>
<reference evidence="2 3" key="1">
    <citation type="submission" date="2016-03" db="EMBL/GenBank/DDBJ databases">
        <title>Whole genome sequencing of Grifola frondosa 9006-11.</title>
        <authorList>
            <person name="Min B."/>
            <person name="Park H."/>
            <person name="Kim J.-G."/>
            <person name="Cho H."/>
            <person name="Oh Y.-L."/>
            <person name="Kong W.-S."/>
            <person name="Choi I.-G."/>
        </authorList>
    </citation>
    <scope>NUCLEOTIDE SEQUENCE [LARGE SCALE GENOMIC DNA]</scope>
    <source>
        <strain evidence="2 3">9006-11</strain>
    </source>
</reference>
<dbReference type="InterPro" id="IPR036412">
    <property type="entry name" value="HAD-like_sf"/>
</dbReference>
<accession>A0A1C7MEJ2</accession>
<dbReference type="OMA" id="MANGSYQ"/>
<dbReference type="PANTHER" id="PTHR12083">
    <property type="entry name" value="BIFUNCTIONAL POLYNUCLEOTIDE PHOSPHATASE/KINASE"/>
    <property type="match status" value="1"/>
</dbReference>
<keyword evidence="3" id="KW-1185">Reference proteome</keyword>
<dbReference type="EMBL" id="LUGG01000004">
    <property type="protein sequence ID" value="OBZ75300.1"/>
    <property type="molecule type" value="Genomic_DNA"/>
</dbReference>
<evidence type="ECO:0000256" key="1">
    <source>
        <dbReference type="SAM" id="MobiDB-lite"/>
    </source>
</evidence>
<dbReference type="PANTHER" id="PTHR12083:SF9">
    <property type="entry name" value="BIFUNCTIONAL POLYNUCLEOTIDE PHOSPHATASE_KINASE"/>
    <property type="match status" value="1"/>
</dbReference>
<dbReference type="OrthoDB" id="19045at2759"/>
<proteinExistence type="predicted"/>
<feature type="region of interest" description="Disordered" evidence="1">
    <location>
        <begin position="1"/>
        <end position="39"/>
    </location>
</feature>
<dbReference type="Pfam" id="PF13671">
    <property type="entry name" value="AAA_33"/>
    <property type="match status" value="1"/>
</dbReference>
<dbReference type="InterPro" id="IPR013954">
    <property type="entry name" value="PNK3P"/>
</dbReference>
<comment type="caution">
    <text evidence="2">The sequence shown here is derived from an EMBL/GenBank/DDBJ whole genome shotgun (WGS) entry which is preliminary data.</text>
</comment>
<dbReference type="GO" id="GO:0046404">
    <property type="term" value="F:ATP-dependent polydeoxyribonucleotide 5'-hydroxyl-kinase activity"/>
    <property type="evidence" value="ECO:0007669"/>
    <property type="project" value="TreeGrafter"/>
</dbReference>
<dbReference type="STRING" id="5627.A0A1C7MEJ2"/>
<evidence type="ECO:0000313" key="3">
    <source>
        <dbReference type="Proteomes" id="UP000092993"/>
    </source>
</evidence>
<dbReference type="GO" id="GO:0003690">
    <property type="term" value="F:double-stranded DNA binding"/>
    <property type="evidence" value="ECO:0007669"/>
    <property type="project" value="TreeGrafter"/>
</dbReference>
<dbReference type="Gene3D" id="3.40.50.300">
    <property type="entry name" value="P-loop containing nucleotide triphosphate hydrolases"/>
    <property type="match status" value="1"/>
</dbReference>
<protein>
    <submittedName>
        <fullName evidence="2">Bifunctional polynucleotide phosphatase/kinase</fullName>
    </submittedName>
</protein>
<gene>
    <name evidence="2" type="primary">pnk1</name>
    <name evidence="2" type="ORF">A0H81_04686</name>
</gene>
<name>A0A1C7MEJ2_GRIFR</name>
<dbReference type="SUPFAM" id="SSF52540">
    <property type="entry name" value="P-loop containing nucleoside triphosphate hydrolases"/>
    <property type="match status" value="1"/>
</dbReference>
<dbReference type="FunFam" id="3.40.50.300:FF:000737">
    <property type="entry name" value="Bifunctional polynucleotide phosphatase/kinase"/>
    <property type="match status" value="1"/>
</dbReference>
<dbReference type="InterPro" id="IPR023214">
    <property type="entry name" value="HAD_sf"/>
</dbReference>
<dbReference type="GO" id="GO:0006281">
    <property type="term" value="P:DNA repair"/>
    <property type="evidence" value="ECO:0007669"/>
    <property type="project" value="TreeGrafter"/>
</dbReference>
<organism evidence="2 3">
    <name type="scientific">Grifola frondosa</name>
    <name type="common">Maitake</name>
    <name type="synonym">Polyporus frondosus</name>
    <dbReference type="NCBI Taxonomy" id="5627"/>
    <lineage>
        <taxon>Eukaryota</taxon>
        <taxon>Fungi</taxon>
        <taxon>Dikarya</taxon>
        <taxon>Basidiomycota</taxon>
        <taxon>Agaricomycotina</taxon>
        <taxon>Agaricomycetes</taxon>
        <taxon>Polyporales</taxon>
        <taxon>Grifolaceae</taxon>
        <taxon>Grifola</taxon>
    </lineage>
</organism>
<dbReference type="SUPFAM" id="SSF56784">
    <property type="entry name" value="HAD-like"/>
    <property type="match status" value="1"/>
</dbReference>
<dbReference type="Pfam" id="PF08645">
    <property type="entry name" value="PNK3P"/>
    <property type="match status" value="2"/>
</dbReference>
<dbReference type="AlphaFoldDB" id="A0A1C7MEJ2"/>
<evidence type="ECO:0000313" key="2">
    <source>
        <dbReference type="EMBL" id="OBZ75300.1"/>
    </source>
</evidence>
<keyword evidence="2" id="KW-0808">Transferase</keyword>
<sequence>MPPRPNSAPKKRSAEHLEDSAQSSRKSPKLFPIFNKPGSNSAVEEQSAFRWITPPLGPKHTCLHGSIFPKKGAPPQFQWWRPGVPAKLKEVHDAGYSVLIITNQALPSTSQITEWKKKIPLIAAQLPEVPFRLLAAIGKDGLIQIDKDASFFVGDAAGRVGDHAATDRKWALNVGLPFLTPEEYFLKLPAAPYTLTGFVATSLPTNLPRVTPTSTPLLPEPPHTEIVLFVGYPSLGKSSFYRNHFAPAGYVHVNQDTLRTRDKCVKVAEQAVGEGKSCVVDNTNRNADTRKHYIALAQKLGVPIRCILFEGSIDLAWHNNLYRAFNLPPALAAVEPKRELIPYSAFTSFRLNFEEPKIEEGFSEVKRVNWVFEGGEEERRRWSMWLQINGK</sequence>
<dbReference type="Gene3D" id="3.40.50.1000">
    <property type="entry name" value="HAD superfamily/HAD-like"/>
    <property type="match status" value="1"/>
</dbReference>
<dbReference type="Proteomes" id="UP000092993">
    <property type="component" value="Unassembled WGS sequence"/>
</dbReference>
<dbReference type="InterPro" id="IPR027417">
    <property type="entry name" value="P-loop_NTPase"/>
</dbReference>